<keyword evidence="2" id="KW-0547">Nucleotide-binding</keyword>
<evidence type="ECO:0000313" key="2">
    <source>
        <dbReference type="EMBL" id="AHL18885.1"/>
    </source>
</evidence>
<dbReference type="Gene3D" id="3.40.50.300">
    <property type="entry name" value="P-loop containing nucleotide triphosphate hydrolases"/>
    <property type="match status" value="1"/>
</dbReference>
<dbReference type="GO" id="GO:0006260">
    <property type="term" value="P:DNA replication"/>
    <property type="evidence" value="ECO:0007669"/>
    <property type="project" value="InterPro"/>
</dbReference>
<organism evidence="2">
    <name type="scientific">Listeria phage LP-032</name>
    <dbReference type="NCBI Taxonomy" id="1173746"/>
    <lineage>
        <taxon>Viruses</taxon>
        <taxon>Duplodnaviria</taxon>
        <taxon>Heunggongvirae</taxon>
        <taxon>Uroviricota</taxon>
        <taxon>Caudoviricetes</taxon>
        <taxon>Homburgvirus</taxon>
        <taxon>Homburgvirus LP26</taxon>
    </lineage>
</organism>
<dbReference type="SUPFAM" id="SSF52540">
    <property type="entry name" value="P-loop containing nucleoside triphosphate hydrolases"/>
    <property type="match status" value="1"/>
</dbReference>
<feature type="domain" description="SF4 helicase" evidence="1">
    <location>
        <begin position="164"/>
        <end position="393"/>
    </location>
</feature>
<dbReference type="Pfam" id="PF03796">
    <property type="entry name" value="DnaB_C"/>
    <property type="match status" value="1"/>
</dbReference>
<keyword evidence="2" id="KW-0067">ATP-binding</keyword>
<proteinExistence type="predicted"/>
<sequence>MAIYYGTQFLSRIIEDDNIRPLAEFGIKEKDFLTQTEKETYLFIKQYHDRYGKCPDAETVVTKYPEFGYMPAIDATFEYMARETKNYNLAVETVNFINDEVLTSFDSYNSVDDFWEFVNDRAKQMQNNNAMPANVGADIINDFDWFQEEYRNIQTGVGRKTWDSSFPTINKEVGGYNSGNCILWFGRSGRGKSLITLQEAIKSAIEGATVLIYNLEMSKYEYFTRAYSIITAMYKKNSVKLGIEEYLAGYSVKALMNGKLSIPDEEDFAEAMADIMSKVMGRIIVRSANEPGFDSWNCDQLEDDIVNTNADVVLIDAFYLLEYENNSSRTAGGAAAETSKRVRKIAAKHNIVMHLITQAEELKISKDERELLAPTRDQVKKTSSLLEDCAVVIAFDSMDKNFIVEIVKGRTGGENVELTGVWLPSYGLIHEIEPSANKDLFI</sequence>
<reference evidence="2" key="1">
    <citation type="journal article" date="2014" name="Appl. Environ. Microbiol.">
        <title>Comparative genomic and morphological analysis of Listeria phages isolated from farm environments.</title>
        <authorList>
            <person name="Denes T."/>
            <person name="Vongkamjan K."/>
            <person name="Ackermann H.W."/>
            <person name="Moreno Switt A.I."/>
            <person name="Wiedmann M."/>
            <person name="den Bakker H.C."/>
        </authorList>
    </citation>
    <scope>NUCLEOTIDE SEQUENCE</scope>
</reference>
<accession>A0A059T814</accession>
<dbReference type="EMBL" id="KJ094025">
    <property type="protein sequence ID" value="AHL18885.1"/>
    <property type="molecule type" value="Genomic_DNA"/>
</dbReference>
<dbReference type="InterPro" id="IPR027417">
    <property type="entry name" value="P-loop_NTPase"/>
</dbReference>
<keyword evidence="2" id="KW-0378">Hydrolase</keyword>
<dbReference type="InterPro" id="IPR007694">
    <property type="entry name" value="DNA_helicase_DnaB-like_C"/>
</dbReference>
<keyword evidence="2" id="KW-0347">Helicase</keyword>
<dbReference type="GO" id="GO:0005524">
    <property type="term" value="F:ATP binding"/>
    <property type="evidence" value="ECO:0007669"/>
    <property type="project" value="InterPro"/>
</dbReference>
<protein>
    <submittedName>
        <fullName evidence="2">Putative DNA helicase</fullName>
    </submittedName>
</protein>
<name>A0A059T814_9CAUD</name>
<dbReference type="GO" id="GO:0003678">
    <property type="term" value="F:DNA helicase activity"/>
    <property type="evidence" value="ECO:0007669"/>
    <property type="project" value="InterPro"/>
</dbReference>
<evidence type="ECO:0000259" key="1">
    <source>
        <dbReference type="Pfam" id="PF03796"/>
    </source>
</evidence>
<gene>
    <name evidence="2" type="ORF">LP032_036</name>
</gene>